<feature type="compositionally biased region" description="Basic and acidic residues" evidence="1">
    <location>
        <begin position="387"/>
        <end position="399"/>
    </location>
</feature>
<dbReference type="GO" id="GO:0016740">
    <property type="term" value="F:transferase activity"/>
    <property type="evidence" value="ECO:0007669"/>
    <property type="project" value="UniProtKB-KW"/>
</dbReference>
<gene>
    <name evidence="2" type="ORF">P154DRAFT_522567</name>
</gene>
<keyword evidence="2" id="KW-0808">Transferase</keyword>
<dbReference type="InterPro" id="IPR029044">
    <property type="entry name" value="Nucleotide-diphossugar_trans"/>
</dbReference>
<reference evidence="2" key="1">
    <citation type="journal article" date="2020" name="Stud. Mycol.">
        <title>101 Dothideomycetes genomes: a test case for predicting lifestyles and emergence of pathogens.</title>
        <authorList>
            <person name="Haridas S."/>
            <person name="Albert R."/>
            <person name="Binder M."/>
            <person name="Bloem J."/>
            <person name="Labutti K."/>
            <person name="Salamov A."/>
            <person name="Andreopoulos B."/>
            <person name="Baker S."/>
            <person name="Barry K."/>
            <person name="Bills G."/>
            <person name="Bluhm B."/>
            <person name="Cannon C."/>
            <person name="Castanera R."/>
            <person name="Culley D."/>
            <person name="Daum C."/>
            <person name="Ezra D."/>
            <person name="Gonzalez J."/>
            <person name="Henrissat B."/>
            <person name="Kuo A."/>
            <person name="Liang C."/>
            <person name="Lipzen A."/>
            <person name="Lutzoni F."/>
            <person name="Magnuson J."/>
            <person name="Mondo S."/>
            <person name="Nolan M."/>
            <person name="Ohm R."/>
            <person name="Pangilinan J."/>
            <person name="Park H.-J."/>
            <person name="Ramirez L."/>
            <person name="Alfaro M."/>
            <person name="Sun H."/>
            <person name="Tritt A."/>
            <person name="Yoshinaga Y."/>
            <person name="Zwiers L.-H."/>
            <person name="Turgeon B."/>
            <person name="Goodwin S."/>
            <person name="Spatafora J."/>
            <person name="Crous P."/>
            <person name="Grigoriev I."/>
        </authorList>
    </citation>
    <scope>NUCLEOTIDE SEQUENCE</scope>
    <source>
        <strain evidence="2">CBS 123094</strain>
    </source>
</reference>
<protein>
    <submittedName>
        <fullName evidence="2">Glycosyltransferase family 8 protein</fullName>
    </submittedName>
</protein>
<dbReference type="Gene3D" id="3.90.550.10">
    <property type="entry name" value="Spore Coat Polysaccharide Biosynthesis Protein SpsA, Chain A"/>
    <property type="match status" value="1"/>
</dbReference>
<dbReference type="PANTHER" id="PTHR11183">
    <property type="entry name" value="GLYCOGENIN SUBFAMILY MEMBER"/>
    <property type="match status" value="1"/>
</dbReference>
<evidence type="ECO:0000313" key="3">
    <source>
        <dbReference type="Proteomes" id="UP000799779"/>
    </source>
</evidence>
<organism evidence="2 3">
    <name type="scientific">Amniculicola lignicola CBS 123094</name>
    <dbReference type="NCBI Taxonomy" id="1392246"/>
    <lineage>
        <taxon>Eukaryota</taxon>
        <taxon>Fungi</taxon>
        <taxon>Dikarya</taxon>
        <taxon>Ascomycota</taxon>
        <taxon>Pezizomycotina</taxon>
        <taxon>Dothideomycetes</taxon>
        <taxon>Pleosporomycetidae</taxon>
        <taxon>Pleosporales</taxon>
        <taxon>Amniculicolaceae</taxon>
        <taxon>Amniculicola</taxon>
    </lineage>
</organism>
<dbReference type="OrthoDB" id="2014201at2759"/>
<dbReference type="Proteomes" id="UP000799779">
    <property type="component" value="Unassembled WGS sequence"/>
</dbReference>
<evidence type="ECO:0000313" key="2">
    <source>
        <dbReference type="EMBL" id="KAF2000374.1"/>
    </source>
</evidence>
<dbReference type="InterPro" id="IPR050587">
    <property type="entry name" value="GNT1/Glycosyltrans_8"/>
</dbReference>
<evidence type="ECO:0000256" key="1">
    <source>
        <dbReference type="SAM" id="MobiDB-lite"/>
    </source>
</evidence>
<keyword evidence="3" id="KW-1185">Reference proteome</keyword>
<feature type="region of interest" description="Disordered" evidence="1">
    <location>
        <begin position="361"/>
        <end position="399"/>
    </location>
</feature>
<dbReference type="AlphaFoldDB" id="A0A6A5WHE4"/>
<dbReference type="EMBL" id="ML977589">
    <property type="protein sequence ID" value="KAF2000374.1"/>
    <property type="molecule type" value="Genomic_DNA"/>
</dbReference>
<dbReference type="SUPFAM" id="SSF53448">
    <property type="entry name" value="Nucleotide-diphospho-sugar transferases"/>
    <property type="match status" value="1"/>
</dbReference>
<sequence>MRRRRSDELPRFVKPSEGSSFRWPRRNRLIAAVGALFLFCLYWGRSSTSNGDAAAAINWMNYAYSLYATDQATLCHAVMVFDALERHGSKADRILWYPKKWDLVVSNSRDRNSQLLQLALKQYRVKLQPIDLLTVEGRTEASYTGTWDRSVTKFMAWQMVFYTRVIALDSDITLLQSLDELFLLPQTAIAMPRAYWYDTRPWPLTSLLMVIKPDLKELNHFKKVISGGGDDGLVRTSFFDMEMVNERFADSAMILPHRPYALLSGEFRRHNHTEYLGNPQEKWDARKVFNEAKLIHFSDWPLPKPWIMWPHEGLSEMQPDCGGSHEGTCEERVIWKGLYEDFRARRKDVCKLLSVPAPDWHGVKPASHEVAGNSTQETGHEAPQVDGKVEVDEAKVHDP</sequence>
<proteinExistence type="predicted"/>
<accession>A0A6A5WHE4</accession>
<name>A0A6A5WHE4_9PLEO</name>